<evidence type="ECO:0008006" key="5">
    <source>
        <dbReference type="Google" id="ProtNLM"/>
    </source>
</evidence>
<proteinExistence type="predicted"/>
<organism evidence="4">
    <name type="scientific">Selaginella moellendorffii</name>
    <name type="common">Spikemoss</name>
    <dbReference type="NCBI Taxonomy" id="88036"/>
    <lineage>
        <taxon>Eukaryota</taxon>
        <taxon>Viridiplantae</taxon>
        <taxon>Streptophyta</taxon>
        <taxon>Embryophyta</taxon>
        <taxon>Tracheophyta</taxon>
        <taxon>Lycopodiopsida</taxon>
        <taxon>Selaginellales</taxon>
        <taxon>Selaginellaceae</taxon>
        <taxon>Selaginella</taxon>
    </lineage>
</organism>
<reference evidence="3 4" key="1">
    <citation type="journal article" date="2011" name="Science">
        <title>The Selaginella genome identifies genetic changes associated with the evolution of vascular plants.</title>
        <authorList>
            <person name="Banks J.A."/>
            <person name="Nishiyama T."/>
            <person name="Hasebe M."/>
            <person name="Bowman J.L."/>
            <person name="Gribskov M."/>
            <person name="dePamphilis C."/>
            <person name="Albert V.A."/>
            <person name="Aono N."/>
            <person name="Aoyama T."/>
            <person name="Ambrose B.A."/>
            <person name="Ashton N.W."/>
            <person name="Axtell M.J."/>
            <person name="Barker E."/>
            <person name="Barker M.S."/>
            <person name="Bennetzen J.L."/>
            <person name="Bonawitz N.D."/>
            <person name="Chapple C."/>
            <person name="Cheng C."/>
            <person name="Correa L.G."/>
            <person name="Dacre M."/>
            <person name="DeBarry J."/>
            <person name="Dreyer I."/>
            <person name="Elias M."/>
            <person name="Engstrom E.M."/>
            <person name="Estelle M."/>
            <person name="Feng L."/>
            <person name="Finet C."/>
            <person name="Floyd S.K."/>
            <person name="Frommer W.B."/>
            <person name="Fujita T."/>
            <person name="Gramzow L."/>
            <person name="Gutensohn M."/>
            <person name="Harholt J."/>
            <person name="Hattori M."/>
            <person name="Heyl A."/>
            <person name="Hirai T."/>
            <person name="Hiwatashi Y."/>
            <person name="Ishikawa M."/>
            <person name="Iwata M."/>
            <person name="Karol K.G."/>
            <person name="Koehler B."/>
            <person name="Kolukisaoglu U."/>
            <person name="Kubo M."/>
            <person name="Kurata T."/>
            <person name="Lalonde S."/>
            <person name="Li K."/>
            <person name="Li Y."/>
            <person name="Litt A."/>
            <person name="Lyons E."/>
            <person name="Manning G."/>
            <person name="Maruyama T."/>
            <person name="Michael T.P."/>
            <person name="Mikami K."/>
            <person name="Miyazaki S."/>
            <person name="Morinaga S."/>
            <person name="Murata T."/>
            <person name="Mueller-Roeber B."/>
            <person name="Nelson D.R."/>
            <person name="Obara M."/>
            <person name="Oguri Y."/>
            <person name="Olmstead R.G."/>
            <person name="Onodera N."/>
            <person name="Petersen B.L."/>
            <person name="Pils B."/>
            <person name="Prigge M."/>
            <person name="Rensing S.A."/>
            <person name="Riano-Pachon D.M."/>
            <person name="Roberts A.W."/>
            <person name="Sato Y."/>
            <person name="Scheller H.V."/>
            <person name="Schulz B."/>
            <person name="Schulz C."/>
            <person name="Shakirov E.V."/>
            <person name="Shibagaki N."/>
            <person name="Shinohara N."/>
            <person name="Shippen D.E."/>
            <person name="Soerensen I."/>
            <person name="Sotooka R."/>
            <person name="Sugimoto N."/>
            <person name="Sugita M."/>
            <person name="Sumikawa N."/>
            <person name="Tanurdzic M."/>
            <person name="Theissen G."/>
            <person name="Ulvskov P."/>
            <person name="Wakazuki S."/>
            <person name="Weng J.K."/>
            <person name="Willats W.W."/>
            <person name="Wipf D."/>
            <person name="Wolf P.G."/>
            <person name="Yang L."/>
            <person name="Zimmer A.D."/>
            <person name="Zhu Q."/>
            <person name="Mitros T."/>
            <person name="Hellsten U."/>
            <person name="Loque D."/>
            <person name="Otillar R."/>
            <person name="Salamov A."/>
            <person name="Schmutz J."/>
            <person name="Shapiro H."/>
            <person name="Lindquist E."/>
            <person name="Lucas S."/>
            <person name="Rokhsar D."/>
            <person name="Grigoriev I.V."/>
        </authorList>
    </citation>
    <scope>NUCLEOTIDE SEQUENCE [LARGE SCALE GENOMIC DNA]</scope>
</reference>
<dbReference type="Gramene" id="EFJ27594">
    <property type="protein sequence ID" value="EFJ27594"/>
    <property type="gene ID" value="SELMODRAFT_95233"/>
</dbReference>
<evidence type="ECO:0000259" key="2">
    <source>
        <dbReference type="Pfam" id="PF23647"/>
    </source>
</evidence>
<dbReference type="KEGG" id="smo:SELMODRAFT_95233"/>
<dbReference type="Proteomes" id="UP000001514">
    <property type="component" value="Unassembled WGS sequence"/>
</dbReference>
<keyword evidence="4" id="KW-1185">Reference proteome</keyword>
<dbReference type="Pfam" id="PF23647">
    <property type="entry name" value="TRAPPC13_M"/>
    <property type="match status" value="1"/>
</dbReference>
<dbReference type="Pfam" id="PF06159">
    <property type="entry name" value="TRAPPC13_N"/>
    <property type="match status" value="1"/>
</dbReference>
<dbReference type="InParanoid" id="D8RIV4"/>
<dbReference type="EMBL" id="GL377581">
    <property type="protein sequence ID" value="EFJ27594.1"/>
    <property type="molecule type" value="Genomic_DNA"/>
</dbReference>
<dbReference type="InterPro" id="IPR010378">
    <property type="entry name" value="TRAPPC13"/>
</dbReference>
<feature type="domain" description="Trafficking protein particle complex subunit 13 middle" evidence="2">
    <location>
        <begin position="189"/>
        <end position="309"/>
    </location>
</feature>
<evidence type="ECO:0000259" key="1">
    <source>
        <dbReference type="Pfam" id="PF06159"/>
    </source>
</evidence>
<dbReference type="GO" id="GO:1990072">
    <property type="term" value="C:TRAPPIII protein complex"/>
    <property type="evidence" value="ECO:0000318"/>
    <property type="project" value="GO_Central"/>
</dbReference>
<dbReference type="OMA" id="YLCVHNG"/>
<dbReference type="FunCoup" id="D8RIV4">
    <property type="interactions" value="4443"/>
</dbReference>
<dbReference type="InterPro" id="IPR055429">
    <property type="entry name" value="TRAPPC13_M"/>
</dbReference>
<dbReference type="AlphaFoldDB" id="D8RIV4"/>
<evidence type="ECO:0000313" key="4">
    <source>
        <dbReference type="Proteomes" id="UP000001514"/>
    </source>
</evidence>
<gene>
    <name evidence="3" type="ORF">SELMODRAFT_95233</name>
</gene>
<feature type="domain" description="Trafficking protein particle complex subunit 13 N-terminal" evidence="1">
    <location>
        <begin position="10"/>
        <end position="183"/>
    </location>
</feature>
<dbReference type="PANTHER" id="PTHR13134:SF3">
    <property type="entry name" value="TRAFFICKING PROTEIN PARTICLE COMPLEX SUBUNIT 13"/>
    <property type="match status" value="1"/>
</dbReference>
<dbReference type="STRING" id="88036.D8RIV4"/>
<accession>D8RIV4</accession>
<dbReference type="eggNOG" id="KOG2625">
    <property type="taxonomic scope" value="Eukaryota"/>
</dbReference>
<protein>
    <recommendedName>
        <fullName evidence="5">Trafficking protein particle complex subunit 13</fullName>
    </recommendedName>
</protein>
<dbReference type="InterPro" id="IPR055427">
    <property type="entry name" value="TRAPPC13_N"/>
</dbReference>
<dbReference type="HOGENOM" id="CLU_027041_0_1_1"/>
<evidence type="ECO:0000313" key="3">
    <source>
        <dbReference type="EMBL" id="EFJ27594.1"/>
    </source>
</evidence>
<dbReference type="PANTHER" id="PTHR13134">
    <property type="entry name" value="TRAFFICKING PROTEIN PARTICLE COMPLEX SUBUNIT 13"/>
    <property type="match status" value="1"/>
</dbReference>
<sequence>MTSGAGAAGHSLAFRVMRLCRPSCQVDHPLLVDPSDVCNGEDSVNFKELLPGLVNGNDPGFWKRFELQEPMDAMGLSGQLVLPQTFGSIYLGETFCSYISVGNHTNHDVRDVIIKAELQTERQRIILSDNSKSPIESIRATGRFDFIIEHDIKELGGHTLVCMAVYTDPDGDRKYLPQYFKFTTSNPVSVRTKVRTVKDTTFLEACIENQTKSHLFMDQVRFEPAPPWSVTTLENEEEASESDGPISGYIKSLKLINGNGGARHYLFQLKRPPLESSDVKLEGANALGKLEILWRTTLGETGRLQTQQINGSPTPKKPLDVKMTNLPQRILIERPFLVRMEVTNRSEQFTGPLRVVMSETDDNGTPRTVLMNGLLSLVSSRIHEDLTGTLSQNLVAVAAGVQRIAGICLVDARDGRQVEFVPPTEVNFEALLFVANRSR</sequence>
<name>D8RIV4_SELML</name>